<proteinExistence type="predicted"/>
<dbReference type="Proteomes" id="UP000184518">
    <property type="component" value="Unassembled WGS sequence"/>
</dbReference>
<keyword evidence="1" id="KW-0812">Transmembrane</keyword>
<feature type="transmembrane region" description="Helical" evidence="1">
    <location>
        <begin position="36"/>
        <end position="56"/>
    </location>
</feature>
<sequence>MKYTTFNLFSIAITIDFTFKKALLMNRSQLFIKYMVKQMVVITLVGLFFKAVFFYASSHYIVD</sequence>
<keyword evidence="1" id="KW-1133">Transmembrane helix</keyword>
<gene>
    <name evidence="2" type="ORF">SAMN05443633_101266</name>
</gene>
<accession>A0A1M4TL65</accession>
<name>A0A1M4TL65_9FLAO</name>
<keyword evidence="1" id="KW-0472">Membrane</keyword>
<evidence type="ECO:0000256" key="1">
    <source>
        <dbReference type="SAM" id="Phobius"/>
    </source>
</evidence>
<organism evidence="2 3">
    <name type="scientific">Chryseobacterium arachidis</name>
    <dbReference type="NCBI Taxonomy" id="1416778"/>
    <lineage>
        <taxon>Bacteria</taxon>
        <taxon>Pseudomonadati</taxon>
        <taxon>Bacteroidota</taxon>
        <taxon>Flavobacteriia</taxon>
        <taxon>Flavobacteriales</taxon>
        <taxon>Weeksellaceae</taxon>
        <taxon>Chryseobacterium group</taxon>
        <taxon>Chryseobacterium</taxon>
    </lineage>
</organism>
<dbReference type="EMBL" id="FQUT01000001">
    <property type="protein sequence ID" value="SHE45233.1"/>
    <property type="molecule type" value="Genomic_DNA"/>
</dbReference>
<evidence type="ECO:0000313" key="3">
    <source>
        <dbReference type="Proteomes" id="UP000184518"/>
    </source>
</evidence>
<keyword evidence="3" id="KW-1185">Reference proteome</keyword>
<protein>
    <submittedName>
        <fullName evidence="2">Uncharacterized protein</fullName>
    </submittedName>
</protein>
<dbReference type="AlphaFoldDB" id="A0A1M4TL65"/>
<evidence type="ECO:0000313" key="2">
    <source>
        <dbReference type="EMBL" id="SHE45233.1"/>
    </source>
</evidence>
<reference evidence="3" key="1">
    <citation type="submission" date="2016-11" db="EMBL/GenBank/DDBJ databases">
        <authorList>
            <person name="Varghese N."/>
            <person name="Submissions S."/>
        </authorList>
    </citation>
    <scope>NUCLEOTIDE SEQUENCE [LARGE SCALE GENOMIC DNA]</scope>
    <source>
        <strain evidence="3">DSM 27619</strain>
    </source>
</reference>